<gene>
    <name evidence="2" type="ORF">LZZ85_26505</name>
</gene>
<keyword evidence="1" id="KW-1133">Transmembrane helix</keyword>
<protein>
    <recommendedName>
        <fullName evidence="4">Transmembrane protein</fullName>
    </recommendedName>
</protein>
<keyword evidence="1" id="KW-0812">Transmembrane</keyword>
<feature type="transmembrane region" description="Helical" evidence="1">
    <location>
        <begin position="6"/>
        <end position="26"/>
    </location>
</feature>
<proteinExistence type="predicted"/>
<comment type="caution">
    <text evidence="2">The sequence shown here is derived from an EMBL/GenBank/DDBJ whole genome shotgun (WGS) entry which is preliminary data.</text>
</comment>
<organism evidence="2 3">
    <name type="scientific">Terrimonas ginsenosidimutans</name>
    <dbReference type="NCBI Taxonomy" id="2908004"/>
    <lineage>
        <taxon>Bacteria</taxon>
        <taxon>Pseudomonadati</taxon>
        <taxon>Bacteroidota</taxon>
        <taxon>Chitinophagia</taxon>
        <taxon>Chitinophagales</taxon>
        <taxon>Chitinophagaceae</taxon>
        <taxon>Terrimonas</taxon>
    </lineage>
</organism>
<evidence type="ECO:0008006" key="4">
    <source>
        <dbReference type="Google" id="ProtNLM"/>
    </source>
</evidence>
<reference evidence="2" key="1">
    <citation type="submission" date="2022-01" db="EMBL/GenBank/DDBJ databases">
        <authorList>
            <person name="Jo J.-H."/>
            <person name="Im W.-T."/>
        </authorList>
    </citation>
    <scope>NUCLEOTIDE SEQUENCE</scope>
    <source>
        <strain evidence="2">NA20</strain>
    </source>
</reference>
<keyword evidence="1" id="KW-0472">Membrane</keyword>
<evidence type="ECO:0000313" key="2">
    <source>
        <dbReference type="EMBL" id="MCG2617881.1"/>
    </source>
</evidence>
<accession>A0ABS9KZZ3</accession>
<feature type="transmembrane region" description="Helical" evidence="1">
    <location>
        <begin position="77"/>
        <end position="100"/>
    </location>
</feature>
<keyword evidence="3" id="KW-1185">Reference proteome</keyword>
<dbReference type="Proteomes" id="UP001165367">
    <property type="component" value="Unassembled WGS sequence"/>
</dbReference>
<sequence>MKIHVFNTWILAHGLHPFAMVAMFIAGGTADSMVMEDVYILLFMSCVAMLLAIPTLFVSWYVLPKILRLPSSLLNRFFIWLASGCAIVVINAGVALALVFRMGAEEVIIAVPALVATFVALCVRFKSFIKLAAEYDRPVEPELN</sequence>
<evidence type="ECO:0000256" key="1">
    <source>
        <dbReference type="SAM" id="Phobius"/>
    </source>
</evidence>
<dbReference type="EMBL" id="JAKLTR010000027">
    <property type="protein sequence ID" value="MCG2617881.1"/>
    <property type="molecule type" value="Genomic_DNA"/>
</dbReference>
<feature type="transmembrane region" description="Helical" evidence="1">
    <location>
        <begin position="107"/>
        <end position="129"/>
    </location>
</feature>
<dbReference type="RefSeq" id="WP_237876789.1">
    <property type="nucleotide sequence ID" value="NZ_JAKLTR010000027.1"/>
</dbReference>
<feature type="transmembrane region" description="Helical" evidence="1">
    <location>
        <begin position="38"/>
        <end position="62"/>
    </location>
</feature>
<name>A0ABS9KZZ3_9BACT</name>
<evidence type="ECO:0000313" key="3">
    <source>
        <dbReference type="Proteomes" id="UP001165367"/>
    </source>
</evidence>